<feature type="compositionally biased region" description="Basic and acidic residues" evidence="1">
    <location>
        <begin position="111"/>
        <end position="120"/>
    </location>
</feature>
<name>A0ABV2AS47_9EUKA</name>
<dbReference type="EMBL" id="JBDODL010002960">
    <property type="protein sequence ID" value="MES1922495.1"/>
    <property type="molecule type" value="Genomic_DNA"/>
</dbReference>
<accession>A0ABV2AS47</accession>
<sequence length="300" mass="34511">MIQNKLLDLSLVDSYFSQSMTSKRPLLHMRSVYFAACFFNILVVAEKKLEKDDFPKIFSVFCDIAKGKYQRNNIDGAAFEYFIKIERLYSRLSAESKSPKTDSENPNLPEYAKKDNSGTSEKDMKLFSLHKEVKTKPKEQKPKEREKTDLEVSKIEDRAEAKMLLIEWQKSIKRFGGEAEFATSENLLKRLSDRRFVCKLIKVVLDLSETDQTKNGGSFGLRNSEELAKMVAAVARHAVELSPSRIFVLKSVFVALVEAVMVHLRKEGNPRVPHWFILRLLENFKFGDNLESKVRVQVFG</sequence>
<reference evidence="2 3" key="1">
    <citation type="journal article" date="2024" name="BMC Biol.">
        <title>Comparative genomics of Ascetosporea gives new insight into the evolutionary basis for animal parasitism in Rhizaria.</title>
        <authorList>
            <person name="Hiltunen Thoren M."/>
            <person name="Onut-Brannstrom I."/>
            <person name="Alfjorden A."/>
            <person name="Peckova H."/>
            <person name="Swords F."/>
            <person name="Hooper C."/>
            <person name="Holzer A.S."/>
            <person name="Bass D."/>
            <person name="Burki F."/>
        </authorList>
    </citation>
    <scope>NUCLEOTIDE SEQUENCE [LARGE SCALE GENOMIC DNA]</scope>
    <source>
        <strain evidence="2">20-A016</strain>
    </source>
</reference>
<evidence type="ECO:0000313" key="3">
    <source>
        <dbReference type="Proteomes" id="UP001439008"/>
    </source>
</evidence>
<protein>
    <submittedName>
        <fullName evidence="2">Uncharacterized protein</fullName>
    </submittedName>
</protein>
<keyword evidence="3" id="KW-1185">Reference proteome</keyword>
<organism evidence="2 3">
    <name type="scientific">Bonamia ostreae</name>
    <dbReference type="NCBI Taxonomy" id="126728"/>
    <lineage>
        <taxon>Eukaryota</taxon>
        <taxon>Sar</taxon>
        <taxon>Rhizaria</taxon>
        <taxon>Endomyxa</taxon>
        <taxon>Ascetosporea</taxon>
        <taxon>Haplosporida</taxon>
        <taxon>Bonamia</taxon>
    </lineage>
</organism>
<proteinExistence type="predicted"/>
<comment type="caution">
    <text evidence="2">The sequence shown here is derived from an EMBL/GenBank/DDBJ whole genome shotgun (WGS) entry which is preliminary data.</text>
</comment>
<feature type="region of interest" description="Disordered" evidence="1">
    <location>
        <begin position="95"/>
        <end position="120"/>
    </location>
</feature>
<evidence type="ECO:0000256" key="1">
    <source>
        <dbReference type="SAM" id="MobiDB-lite"/>
    </source>
</evidence>
<evidence type="ECO:0000313" key="2">
    <source>
        <dbReference type="EMBL" id="MES1922495.1"/>
    </source>
</evidence>
<dbReference type="Proteomes" id="UP001439008">
    <property type="component" value="Unassembled WGS sequence"/>
</dbReference>
<gene>
    <name evidence="2" type="ORF">MHBO_004013</name>
</gene>